<evidence type="ECO:0000313" key="2">
    <source>
        <dbReference type="Proteomes" id="UP000284476"/>
    </source>
</evidence>
<reference evidence="1 2" key="1">
    <citation type="submission" date="2019-01" db="EMBL/GenBank/DDBJ databases">
        <title>Sinorhodobacter populi sp. nov. isolated from the symptomatic bark tissue of Populus euramericana canker.</title>
        <authorList>
            <person name="Xu G."/>
        </authorList>
    </citation>
    <scope>NUCLEOTIDE SEQUENCE [LARGE SCALE GENOMIC DNA]</scope>
    <source>
        <strain evidence="1 2">SK2B-1</strain>
    </source>
</reference>
<dbReference type="AlphaFoldDB" id="A0A443J8J5"/>
<keyword evidence="1" id="KW-0547">Nucleotide-binding</keyword>
<dbReference type="InterPro" id="IPR008868">
    <property type="entry name" value="TniB"/>
</dbReference>
<sequence length="336" mass="37058">MTHEISPEAAPQGAAIIMSRLRRIHIENERGRDFEEQLLMLLDKAPNGTPLPIPVRFAADLETRGIAVIEAAGGGKTTAIRTVLTGSDILAHNPLTGAPRFVHVSVESPATQKSLGIAILRETGIDHVAPRATVWEIWRLVRHRLADMGIVVLWIDEAHDLFDQRSPRELDDMLKMLKSLMQGEAAVIVVLSGTDLLSGIVRSDPQVDRRFRKIHPRALAIGADSADVADLVQLYCDEAGLRCAFRNNLASRLIHASRGRFGRVIETTIDAIGRALQEGADTLTAEHFAEAWGANEGCSWSQNVFVAENWAEIDLDPEPLDLAVLRGHRGQRQRER</sequence>
<reference evidence="1 2" key="2">
    <citation type="submission" date="2019-01" db="EMBL/GenBank/DDBJ databases">
        <authorList>
            <person name="Li Y."/>
        </authorList>
    </citation>
    <scope>NUCLEOTIDE SEQUENCE [LARGE SCALE GENOMIC DNA]</scope>
    <source>
        <strain evidence="1 2">SK2B-1</strain>
    </source>
</reference>
<dbReference type="InterPro" id="IPR027417">
    <property type="entry name" value="P-loop_NTPase"/>
</dbReference>
<dbReference type="GO" id="GO:0005524">
    <property type="term" value="F:ATP binding"/>
    <property type="evidence" value="ECO:0007669"/>
    <property type="project" value="UniProtKB-KW"/>
</dbReference>
<accession>A0A443J8J5</accession>
<dbReference type="RefSeq" id="WP_128210365.1">
    <property type="nucleotide sequence ID" value="NZ_JBHRSO010000010.1"/>
</dbReference>
<dbReference type="SUPFAM" id="SSF52540">
    <property type="entry name" value="P-loop containing nucleoside triphosphate hydrolases"/>
    <property type="match status" value="1"/>
</dbReference>
<dbReference type="Gene3D" id="3.40.50.300">
    <property type="entry name" value="P-loop containing nucleotide triphosphate hydrolases"/>
    <property type="match status" value="1"/>
</dbReference>
<dbReference type="EMBL" id="SAUZ01000036">
    <property type="protein sequence ID" value="RWR16821.1"/>
    <property type="molecule type" value="Genomic_DNA"/>
</dbReference>
<keyword evidence="1" id="KW-0067">ATP-binding</keyword>
<name>A0A443J8J5_9RHOB</name>
<organism evidence="1 2">
    <name type="scientific">Paenirhodobacter populi</name>
    <dbReference type="NCBI Taxonomy" id="2306993"/>
    <lineage>
        <taxon>Bacteria</taxon>
        <taxon>Pseudomonadati</taxon>
        <taxon>Pseudomonadota</taxon>
        <taxon>Alphaproteobacteria</taxon>
        <taxon>Rhodobacterales</taxon>
        <taxon>Rhodobacter group</taxon>
        <taxon>Paenirhodobacter</taxon>
    </lineage>
</organism>
<dbReference type="Pfam" id="PF05621">
    <property type="entry name" value="TniB"/>
    <property type="match status" value="1"/>
</dbReference>
<comment type="caution">
    <text evidence="1">The sequence shown here is derived from an EMBL/GenBank/DDBJ whole genome shotgun (WGS) entry which is preliminary data.</text>
</comment>
<evidence type="ECO:0000313" key="1">
    <source>
        <dbReference type="EMBL" id="RWR16821.1"/>
    </source>
</evidence>
<protein>
    <submittedName>
        <fullName evidence="1">ATP-binding protein</fullName>
    </submittedName>
</protein>
<dbReference type="Proteomes" id="UP000284476">
    <property type="component" value="Unassembled WGS sequence"/>
</dbReference>
<gene>
    <name evidence="1" type="ORF">D2T30_20660</name>
</gene>
<proteinExistence type="predicted"/>